<organism evidence="2 3">
    <name type="scientific">Parelaphostrongylus tenuis</name>
    <name type="common">Meningeal worm</name>
    <dbReference type="NCBI Taxonomy" id="148309"/>
    <lineage>
        <taxon>Eukaryota</taxon>
        <taxon>Metazoa</taxon>
        <taxon>Ecdysozoa</taxon>
        <taxon>Nematoda</taxon>
        <taxon>Chromadorea</taxon>
        <taxon>Rhabditida</taxon>
        <taxon>Rhabditina</taxon>
        <taxon>Rhabditomorpha</taxon>
        <taxon>Strongyloidea</taxon>
        <taxon>Metastrongylidae</taxon>
        <taxon>Parelaphostrongylus</taxon>
    </lineage>
</organism>
<proteinExistence type="predicted"/>
<feature type="region of interest" description="Disordered" evidence="1">
    <location>
        <begin position="24"/>
        <end position="74"/>
    </location>
</feature>
<comment type="caution">
    <text evidence="2">The sequence shown here is derived from an EMBL/GenBank/DDBJ whole genome shotgun (WGS) entry which is preliminary data.</text>
</comment>
<evidence type="ECO:0000313" key="2">
    <source>
        <dbReference type="EMBL" id="KAJ1367056.1"/>
    </source>
</evidence>
<feature type="compositionally biased region" description="Basic and acidic residues" evidence="1">
    <location>
        <begin position="24"/>
        <end position="47"/>
    </location>
</feature>
<protein>
    <submittedName>
        <fullName evidence="2">Uncharacterized protein</fullName>
    </submittedName>
</protein>
<reference evidence="2" key="1">
    <citation type="submission" date="2021-06" db="EMBL/GenBank/DDBJ databases">
        <title>Parelaphostrongylus tenuis whole genome reference sequence.</title>
        <authorList>
            <person name="Garwood T.J."/>
            <person name="Larsen P.A."/>
            <person name="Fountain-Jones N.M."/>
            <person name="Garbe J.R."/>
            <person name="Macchietto M.G."/>
            <person name="Kania S.A."/>
            <person name="Gerhold R.W."/>
            <person name="Richards J.E."/>
            <person name="Wolf T.M."/>
        </authorList>
    </citation>
    <scope>NUCLEOTIDE SEQUENCE</scope>
    <source>
        <strain evidence="2">MNPRO001-30</strain>
        <tissue evidence="2">Meninges</tissue>
    </source>
</reference>
<feature type="compositionally biased region" description="Basic and acidic residues" evidence="1">
    <location>
        <begin position="60"/>
        <end position="74"/>
    </location>
</feature>
<dbReference type="Proteomes" id="UP001196413">
    <property type="component" value="Unassembled WGS sequence"/>
</dbReference>
<dbReference type="EMBL" id="JAHQIW010005758">
    <property type="protein sequence ID" value="KAJ1367056.1"/>
    <property type="molecule type" value="Genomic_DNA"/>
</dbReference>
<name>A0AAD5WEA9_PARTN</name>
<dbReference type="AlphaFoldDB" id="A0AAD5WEA9"/>
<keyword evidence="3" id="KW-1185">Reference proteome</keyword>
<evidence type="ECO:0000256" key="1">
    <source>
        <dbReference type="SAM" id="MobiDB-lite"/>
    </source>
</evidence>
<sequence length="74" mass="8080">MKTAAELEVVTFILRCLRTQGRLDGLDRHSTGSAKEDDNLEAAEGKRSTKSPTTFGDDGGCEKTERMHEVLGDP</sequence>
<accession>A0AAD5WEA9</accession>
<gene>
    <name evidence="2" type="ORF">KIN20_027899</name>
</gene>
<evidence type="ECO:0000313" key="3">
    <source>
        <dbReference type="Proteomes" id="UP001196413"/>
    </source>
</evidence>